<dbReference type="AlphaFoldDB" id="A0A0V1KK30"/>
<accession>A0A0V1KK30</accession>
<dbReference type="EMBL" id="JYDW01000756">
    <property type="protein sequence ID" value="KRZ47478.1"/>
    <property type="molecule type" value="Genomic_DNA"/>
</dbReference>
<dbReference type="Proteomes" id="UP000054721">
    <property type="component" value="Unassembled WGS sequence"/>
</dbReference>
<reference evidence="1 2" key="1">
    <citation type="submission" date="2015-05" db="EMBL/GenBank/DDBJ databases">
        <title>Evolution of Trichinella species and genotypes.</title>
        <authorList>
            <person name="Korhonen P.K."/>
            <person name="Edoardo P."/>
            <person name="Giuseppe L.R."/>
            <person name="Gasser R.B."/>
        </authorList>
    </citation>
    <scope>NUCLEOTIDE SEQUENCE [LARGE SCALE GENOMIC DNA]</scope>
    <source>
        <strain evidence="1">ISS10</strain>
    </source>
</reference>
<sequence length="33" mass="3780">MAISPPLGRWEYLRLYLTIIEPDVGRLVATHQA</sequence>
<gene>
    <name evidence="1" type="ORF">T02_734</name>
</gene>
<protein>
    <submittedName>
        <fullName evidence="1">Uncharacterized protein</fullName>
    </submittedName>
</protein>
<name>A0A0V1KK30_9BILA</name>
<proteinExistence type="predicted"/>
<evidence type="ECO:0000313" key="2">
    <source>
        <dbReference type="Proteomes" id="UP000054721"/>
    </source>
</evidence>
<evidence type="ECO:0000313" key="1">
    <source>
        <dbReference type="EMBL" id="KRZ47478.1"/>
    </source>
</evidence>
<keyword evidence="2" id="KW-1185">Reference proteome</keyword>
<comment type="caution">
    <text evidence="1">The sequence shown here is derived from an EMBL/GenBank/DDBJ whole genome shotgun (WGS) entry which is preliminary data.</text>
</comment>
<organism evidence="1 2">
    <name type="scientific">Trichinella nativa</name>
    <dbReference type="NCBI Taxonomy" id="6335"/>
    <lineage>
        <taxon>Eukaryota</taxon>
        <taxon>Metazoa</taxon>
        <taxon>Ecdysozoa</taxon>
        <taxon>Nematoda</taxon>
        <taxon>Enoplea</taxon>
        <taxon>Dorylaimia</taxon>
        <taxon>Trichinellida</taxon>
        <taxon>Trichinellidae</taxon>
        <taxon>Trichinella</taxon>
    </lineage>
</organism>